<comment type="catalytic activity">
    <reaction evidence="5">
        <text>dTDP-beta-L-rhamnose + NADP(+) = dTDP-4-dehydro-beta-L-rhamnose + NADPH + H(+)</text>
        <dbReference type="Rhea" id="RHEA:21796"/>
        <dbReference type="ChEBI" id="CHEBI:15378"/>
        <dbReference type="ChEBI" id="CHEBI:57510"/>
        <dbReference type="ChEBI" id="CHEBI:57783"/>
        <dbReference type="ChEBI" id="CHEBI:58349"/>
        <dbReference type="ChEBI" id="CHEBI:62830"/>
        <dbReference type="EC" id="1.1.1.133"/>
    </reaction>
</comment>
<reference evidence="8 9" key="1">
    <citation type="submission" date="2020-08" db="EMBL/GenBank/DDBJ databases">
        <title>Bridging the membrane lipid divide: bacteria of the FCB group superphylum have the potential to synthesize archaeal ether lipids.</title>
        <authorList>
            <person name="Villanueva L."/>
            <person name="Von Meijenfeldt F.A.B."/>
            <person name="Westbye A.B."/>
            <person name="Yadav S."/>
            <person name="Hopmans E.C."/>
            <person name="Dutilh B.E."/>
            <person name="Sinninghe Damste J.S."/>
        </authorList>
    </citation>
    <scope>NUCLEOTIDE SEQUENCE [LARGE SCALE GENOMIC DNA]</scope>
    <source>
        <strain evidence="8">NIOZ-UU82</strain>
    </source>
</reference>
<dbReference type="PANTHER" id="PTHR10491:SF4">
    <property type="entry name" value="METHIONINE ADENOSYLTRANSFERASE 2 SUBUNIT BETA"/>
    <property type="match status" value="1"/>
</dbReference>
<dbReference type="Pfam" id="PF04321">
    <property type="entry name" value="RmlD_sub_bind"/>
    <property type="match status" value="1"/>
</dbReference>
<dbReference type="InterPro" id="IPR005913">
    <property type="entry name" value="dTDP_dehydrorham_reduct"/>
</dbReference>
<evidence type="ECO:0000256" key="2">
    <source>
        <dbReference type="ARBA" id="ARBA00010944"/>
    </source>
</evidence>
<evidence type="ECO:0000256" key="1">
    <source>
        <dbReference type="ARBA" id="ARBA00004781"/>
    </source>
</evidence>
<dbReference type="UniPathway" id="UPA00124"/>
<dbReference type="Gene3D" id="3.90.25.10">
    <property type="entry name" value="UDP-galactose 4-epimerase, domain 1"/>
    <property type="match status" value="1"/>
</dbReference>
<dbReference type="AlphaFoldDB" id="A0A8J6T9U5"/>
<sequence>MKILITGSEGQLGWELQRQGQLFGFEIIGLDLPQVDITNIVQVEKALSAYQPVLIINAAAYTNVDKAESEPDLAFAVNRDGPDNLAGACANANLPFIHISTDYVFDGQKKSPYIETDQVSPLGVYGKSKEQGEKMVRSRTEKHIILRTSWLYGVHGDNFVKTMLSLGRKKKAIKVVSDQYGSPTSAADLAEAVLTIADLIISSSKIIWGTYHYCGQGITTWHEFAKRIFEIAGRQDAMKMEKIEPIKTIDYPTLAKRPLFSALDCFLIEKSFGIKAKPWQQSLKVTIDRLFSSNIV</sequence>
<dbReference type="EC" id="1.1.1.133" evidence="3 6"/>
<dbReference type="CDD" id="cd05254">
    <property type="entry name" value="dTDP_HR_like_SDR_e"/>
    <property type="match status" value="1"/>
</dbReference>
<dbReference type="InterPro" id="IPR029903">
    <property type="entry name" value="RmlD-like-bd"/>
</dbReference>
<comment type="pathway">
    <text evidence="1 6">Carbohydrate biosynthesis; dTDP-L-rhamnose biosynthesis.</text>
</comment>
<comment type="similarity">
    <text evidence="2 6">Belongs to the dTDP-4-dehydrorhamnose reductase family.</text>
</comment>
<organism evidence="8 9">
    <name type="scientific">Candidatus Desulfaltia bathyphila</name>
    <dbReference type="NCBI Taxonomy" id="2841697"/>
    <lineage>
        <taxon>Bacteria</taxon>
        <taxon>Pseudomonadati</taxon>
        <taxon>Thermodesulfobacteriota</taxon>
        <taxon>Desulfobacteria</taxon>
        <taxon>Desulfobacterales</taxon>
        <taxon>Desulfobacterales incertae sedis</taxon>
        <taxon>Candidatus Desulfaltia</taxon>
    </lineage>
</organism>
<dbReference type="Proteomes" id="UP000603545">
    <property type="component" value="Unassembled WGS sequence"/>
</dbReference>
<dbReference type="PANTHER" id="PTHR10491">
    <property type="entry name" value="DTDP-4-DEHYDRORHAMNOSE REDUCTASE"/>
    <property type="match status" value="1"/>
</dbReference>
<dbReference type="GO" id="GO:0008831">
    <property type="term" value="F:dTDP-4-dehydrorhamnose reductase activity"/>
    <property type="evidence" value="ECO:0007669"/>
    <property type="project" value="UniProtKB-EC"/>
</dbReference>
<evidence type="ECO:0000259" key="7">
    <source>
        <dbReference type="Pfam" id="PF04321"/>
    </source>
</evidence>
<feature type="domain" description="RmlD-like substrate binding" evidence="7">
    <location>
        <begin position="1"/>
        <end position="290"/>
    </location>
</feature>
<evidence type="ECO:0000256" key="4">
    <source>
        <dbReference type="ARBA" id="ARBA00017099"/>
    </source>
</evidence>
<dbReference type="FunFam" id="3.40.50.720:FF:000159">
    <property type="entry name" value="dTDP-4-dehydrorhamnose reductase"/>
    <property type="match status" value="1"/>
</dbReference>
<comment type="caution">
    <text evidence="8">The sequence shown here is derived from an EMBL/GenBank/DDBJ whole genome shotgun (WGS) entry which is preliminary data.</text>
</comment>
<evidence type="ECO:0000256" key="3">
    <source>
        <dbReference type="ARBA" id="ARBA00012929"/>
    </source>
</evidence>
<proteinExistence type="inferred from homology"/>
<dbReference type="EMBL" id="JACNLL010000027">
    <property type="protein sequence ID" value="MBC8198931.1"/>
    <property type="molecule type" value="Genomic_DNA"/>
</dbReference>
<evidence type="ECO:0000256" key="6">
    <source>
        <dbReference type="RuleBase" id="RU364082"/>
    </source>
</evidence>
<protein>
    <recommendedName>
        <fullName evidence="4 6">dTDP-4-dehydrorhamnose reductase</fullName>
        <ecNumber evidence="3 6">1.1.1.133</ecNumber>
    </recommendedName>
</protein>
<dbReference type="NCBIfam" id="TIGR01214">
    <property type="entry name" value="rmlD"/>
    <property type="match status" value="1"/>
</dbReference>
<evidence type="ECO:0000313" key="9">
    <source>
        <dbReference type="Proteomes" id="UP000603545"/>
    </source>
</evidence>
<evidence type="ECO:0000313" key="8">
    <source>
        <dbReference type="EMBL" id="MBC8198931.1"/>
    </source>
</evidence>
<name>A0A8J6T9U5_9BACT</name>
<gene>
    <name evidence="8" type="primary">rfbD</name>
    <name evidence="8" type="ORF">H8E80_02630</name>
</gene>
<keyword evidence="6 8" id="KW-0560">Oxidoreductase</keyword>
<dbReference type="InterPro" id="IPR036291">
    <property type="entry name" value="NAD(P)-bd_dom_sf"/>
</dbReference>
<evidence type="ECO:0000256" key="5">
    <source>
        <dbReference type="ARBA" id="ARBA00048200"/>
    </source>
</evidence>
<comment type="function">
    <text evidence="6">Catalyzes the reduction of dTDP-6-deoxy-L-lyxo-4-hexulose to yield dTDP-L-rhamnose.</text>
</comment>
<keyword evidence="6" id="KW-0521">NADP</keyword>
<accession>A0A8J6T9U5</accession>
<dbReference type="GO" id="GO:0019305">
    <property type="term" value="P:dTDP-rhamnose biosynthetic process"/>
    <property type="evidence" value="ECO:0007669"/>
    <property type="project" value="UniProtKB-UniPathway"/>
</dbReference>
<dbReference type="Gene3D" id="3.40.50.720">
    <property type="entry name" value="NAD(P)-binding Rossmann-like Domain"/>
    <property type="match status" value="1"/>
</dbReference>
<dbReference type="SUPFAM" id="SSF51735">
    <property type="entry name" value="NAD(P)-binding Rossmann-fold domains"/>
    <property type="match status" value="1"/>
</dbReference>